<dbReference type="GO" id="GO:0005763">
    <property type="term" value="C:mitochondrial small ribosomal subunit"/>
    <property type="evidence" value="ECO:0007669"/>
    <property type="project" value="InterPro"/>
</dbReference>
<evidence type="ECO:0000313" key="11">
    <source>
        <dbReference type="Proteomes" id="UP000076502"/>
    </source>
</evidence>
<evidence type="ECO:0000313" key="10">
    <source>
        <dbReference type="EMBL" id="KZC08605.1"/>
    </source>
</evidence>
<feature type="coiled-coil region" evidence="9">
    <location>
        <begin position="116"/>
        <end position="152"/>
    </location>
</feature>
<evidence type="ECO:0000256" key="2">
    <source>
        <dbReference type="ARBA" id="ARBA00009672"/>
    </source>
</evidence>
<dbReference type="AlphaFoldDB" id="A0A154P9N5"/>
<dbReference type="InterPro" id="IPR026140">
    <property type="entry name" value="Ribosomal_mS26"/>
</dbReference>
<dbReference type="STRING" id="178035.A0A154P9N5"/>
<keyword evidence="4 10" id="KW-0689">Ribosomal protein</keyword>
<proteinExistence type="inferred from homology"/>
<keyword evidence="9" id="KW-0175">Coiled coil</keyword>
<evidence type="ECO:0000256" key="5">
    <source>
        <dbReference type="ARBA" id="ARBA00023128"/>
    </source>
</evidence>
<gene>
    <name evidence="10" type="ORF">WN55_11260</name>
</gene>
<evidence type="ECO:0000256" key="7">
    <source>
        <dbReference type="ARBA" id="ARBA00035138"/>
    </source>
</evidence>
<evidence type="ECO:0000256" key="9">
    <source>
        <dbReference type="SAM" id="Coils"/>
    </source>
</evidence>
<accession>A0A154P9N5</accession>
<dbReference type="OrthoDB" id="5988811at2759"/>
<keyword evidence="6" id="KW-0687">Ribonucleoprotein</keyword>
<organism evidence="10 11">
    <name type="scientific">Dufourea novaeangliae</name>
    <name type="common">Sweat bee</name>
    <dbReference type="NCBI Taxonomy" id="178035"/>
    <lineage>
        <taxon>Eukaryota</taxon>
        <taxon>Metazoa</taxon>
        <taxon>Ecdysozoa</taxon>
        <taxon>Arthropoda</taxon>
        <taxon>Hexapoda</taxon>
        <taxon>Insecta</taxon>
        <taxon>Pterygota</taxon>
        <taxon>Neoptera</taxon>
        <taxon>Endopterygota</taxon>
        <taxon>Hymenoptera</taxon>
        <taxon>Apocrita</taxon>
        <taxon>Aculeata</taxon>
        <taxon>Apoidea</taxon>
        <taxon>Anthophila</taxon>
        <taxon>Halictidae</taxon>
        <taxon>Rophitinae</taxon>
        <taxon>Dufourea</taxon>
    </lineage>
</organism>
<comment type="similarity">
    <text evidence="2">Belongs to the mitochondrion-specific ribosomal protein mS26 family.</text>
</comment>
<name>A0A154P9N5_DUFNO</name>
<evidence type="ECO:0000256" key="3">
    <source>
        <dbReference type="ARBA" id="ARBA00022946"/>
    </source>
</evidence>
<dbReference type="OMA" id="WNNQENL"/>
<protein>
    <recommendedName>
        <fullName evidence="7">Small ribosomal subunit protein mS26</fullName>
    </recommendedName>
    <alternativeName>
        <fullName evidence="8">28S ribosomal protein S26, mitochondrial</fullName>
    </alternativeName>
</protein>
<evidence type="ECO:0000256" key="4">
    <source>
        <dbReference type="ARBA" id="ARBA00022980"/>
    </source>
</evidence>
<evidence type="ECO:0000256" key="8">
    <source>
        <dbReference type="ARBA" id="ARBA00035344"/>
    </source>
</evidence>
<evidence type="ECO:0000256" key="6">
    <source>
        <dbReference type="ARBA" id="ARBA00023274"/>
    </source>
</evidence>
<comment type="subcellular location">
    <subcellularLocation>
        <location evidence="1">Mitochondrion</location>
    </subcellularLocation>
</comment>
<dbReference type="PANTHER" id="PTHR21035">
    <property type="entry name" value="28S RIBOSOMAL PROTEIN S26, MITOCHONDRIAL"/>
    <property type="match status" value="1"/>
</dbReference>
<keyword evidence="11" id="KW-1185">Reference proteome</keyword>
<dbReference type="EMBL" id="KQ434851">
    <property type="protein sequence ID" value="KZC08605.1"/>
    <property type="molecule type" value="Genomic_DNA"/>
</dbReference>
<reference evidence="10 11" key="1">
    <citation type="submission" date="2015-07" db="EMBL/GenBank/DDBJ databases">
        <title>The genome of Dufourea novaeangliae.</title>
        <authorList>
            <person name="Pan H."/>
            <person name="Kapheim K."/>
        </authorList>
    </citation>
    <scope>NUCLEOTIDE SEQUENCE [LARGE SCALE GENOMIC DNA]</scope>
    <source>
        <strain evidence="10">0120121106</strain>
        <tissue evidence="10">Whole body</tissue>
    </source>
</reference>
<sequence>MIRASAIMGSTALTIRNLSGHDHLISYGPCIQYVRWKRKPLWLSTAKTKVFRVPQRPVTSQEEFEKIKCLYNNYRTSIKSIRSFLINKEAANQVQYDTASIKILANEDFIKCNEINEDWNKQVAAERQQRLAAEREKRIEDIQMKLEAKKERDLLLQAKVDAEIRKAKEEASSFITRDNIDEAIKEALYTIVDHNAAIDLDGTFYKEEHNANTTV</sequence>
<keyword evidence="5" id="KW-0496">Mitochondrion</keyword>
<dbReference type="PANTHER" id="PTHR21035:SF2">
    <property type="entry name" value="SMALL RIBOSOMAL SUBUNIT PROTEIN MS26"/>
    <property type="match status" value="1"/>
</dbReference>
<keyword evidence="3" id="KW-0809">Transit peptide</keyword>
<evidence type="ECO:0000256" key="1">
    <source>
        <dbReference type="ARBA" id="ARBA00004173"/>
    </source>
</evidence>
<dbReference type="Proteomes" id="UP000076502">
    <property type="component" value="Unassembled WGS sequence"/>
</dbReference>
<dbReference type="Pfam" id="PF14943">
    <property type="entry name" value="MRP-S26"/>
    <property type="match status" value="1"/>
</dbReference>